<dbReference type="AlphaFoldDB" id="A0A976FKB0"/>
<evidence type="ECO:0000313" key="2">
    <source>
        <dbReference type="Proteomes" id="UP000294530"/>
    </source>
</evidence>
<evidence type="ECO:0000313" key="1">
    <source>
        <dbReference type="EMBL" id="TDH67931.1"/>
    </source>
</evidence>
<protein>
    <recommendedName>
        <fullName evidence="3">PH domain-containing protein</fullName>
    </recommendedName>
</protein>
<organism evidence="1 2">
    <name type="scientific">Bremia lactucae</name>
    <name type="common">Lettuce downy mildew</name>
    <dbReference type="NCBI Taxonomy" id="4779"/>
    <lineage>
        <taxon>Eukaryota</taxon>
        <taxon>Sar</taxon>
        <taxon>Stramenopiles</taxon>
        <taxon>Oomycota</taxon>
        <taxon>Peronosporomycetes</taxon>
        <taxon>Peronosporales</taxon>
        <taxon>Peronosporaceae</taxon>
        <taxon>Bremia</taxon>
    </lineage>
</organism>
<sequence length="269" mass="29776">MEGYLIRVPVEACIPDPRPVWRQRADASGPVHSRVLYYIIEDGYLRGYESTPGHLDEPVESFQLTSFRIEVNVMRSLNLIEINTKAVQLPPSHQCIDGTTTLNSSEDLAKPQIADLSPGSGNSHAIYFAPSTELAQLWAVKILNWSRFVFGNPSIPDDVKLVQSKAKIIDAMQVVSAANGFLKPIVLHPIDTTSDEAVIVPLSADDSCHIPAPVTSPSKVNYIANSLTPTESIKSSVQMAEDERVSEQNLWWHISLGRSKRISAYSFRH</sequence>
<proteinExistence type="predicted"/>
<dbReference type="GeneID" id="94351915"/>
<name>A0A976FKB0_BRELC</name>
<dbReference type="KEGG" id="blac:94351915"/>
<accession>A0A976FKB0</accession>
<gene>
    <name evidence="1" type="ORF">CCR75_008190</name>
</gene>
<dbReference type="RefSeq" id="XP_067817430.1">
    <property type="nucleotide sequence ID" value="XM_067966244.1"/>
</dbReference>
<keyword evidence="2" id="KW-1185">Reference proteome</keyword>
<dbReference type="Proteomes" id="UP000294530">
    <property type="component" value="Unassembled WGS sequence"/>
</dbReference>
<evidence type="ECO:0008006" key="3">
    <source>
        <dbReference type="Google" id="ProtNLM"/>
    </source>
</evidence>
<comment type="caution">
    <text evidence="1">The sequence shown here is derived from an EMBL/GenBank/DDBJ whole genome shotgun (WGS) entry which is preliminary data.</text>
</comment>
<dbReference type="EMBL" id="SHOA02000013">
    <property type="protein sequence ID" value="TDH67931.1"/>
    <property type="molecule type" value="Genomic_DNA"/>
</dbReference>
<reference evidence="1 2" key="1">
    <citation type="journal article" date="2021" name="Genome Biol.">
        <title>AFLAP: assembly-free linkage analysis pipeline using k-mers from genome sequencing data.</title>
        <authorList>
            <person name="Fletcher K."/>
            <person name="Zhang L."/>
            <person name="Gil J."/>
            <person name="Han R."/>
            <person name="Cavanaugh K."/>
            <person name="Michelmore R."/>
        </authorList>
    </citation>
    <scope>NUCLEOTIDE SEQUENCE [LARGE SCALE GENOMIC DNA]</scope>
    <source>
        <strain evidence="1 2">SF5</strain>
    </source>
</reference>
<dbReference type="OrthoDB" id="163753at2759"/>